<organism evidence="4 5">
    <name type="scientific">Candidatus Borkfalkia ceftriaxoniphila</name>
    <dbReference type="NCBI Taxonomy" id="2508949"/>
    <lineage>
        <taxon>Bacteria</taxon>
        <taxon>Bacillati</taxon>
        <taxon>Bacillota</taxon>
        <taxon>Clostridia</taxon>
        <taxon>Christensenellales</taxon>
        <taxon>Christensenellaceae</taxon>
        <taxon>Candidatus Borkfalkia</taxon>
    </lineage>
</organism>
<proteinExistence type="predicted"/>
<dbReference type="InterPro" id="IPR038765">
    <property type="entry name" value="Papain-like_cys_pep_sf"/>
</dbReference>
<keyword evidence="5" id="KW-1185">Reference proteome</keyword>
<dbReference type="Pfam" id="PF01841">
    <property type="entry name" value="Transglut_core"/>
    <property type="match status" value="1"/>
</dbReference>
<comment type="caution">
    <text evidence="4">The sequence shown here is derived from an EMBL/GenBank/DDBJ whole genome shotgun (WGS) entry which is preliminary data.</text>
</comment>
<dbReference type="EMBL" id="SDOZ01000002">
    <property type="protein sequence ID" value="RXZ62211.1"/>
    <property type="molecule type" value="Genomic_DNA"/>
</dbReference>
<dbReference type="SUPFAM" id="SSF54001">
    <property type="entry name" value="Cysteine proteinases"/>
    <property type="match status" value="1"/>
</dbReference>
<dbReference type="Proteomes" id="UP000291269">
    <property type="component" value="Unassembled WGS sequence"/>
</dbReference>
<dbReference type="PANTHER" id="PTHR42736:SF1">
    <property type="entry name" value="PROTEIN-GLUTAMINE GAMMA-GLUTAMYLTRANSFERASE"/>
    <property type="match status" value="1"/>
</dbReference>
<reference evidence="4 5" key="1">
    <citation type="journal article" date="2019" name="Gut">
        <title>Antibiotics-induced monodominance of a novel gut bacterial order.</title>
        <authorList>
            <person name="Hildebrand F."/>
            <person name="Moitinho-Silva L."/>
            <person name="Blasche S."/>
            <person name="Jahn M.T."/>
            <person name="Gossmann T.I."/>
            <person name="Heuerta-Cepas J."/>
            <person name="Hercog R."/>
            <person name="Luetge M."/>
            <person name="Bahram M."/>
            <person name="Pryszlak A."/>
            <person name="Alves R.J."/>
            <person name="Waszak S.M."/>
            <person name="Zhu A."/>
            <person name="Ye L."/>
            <person name="Costea P.I."/>
            <person name="Aalvink S."/>
            <person name="Belzer C."/>
            <person name="Forslund S.K."/>
            <person name="Sunagawa S."/>
            <person name="Hentschel U."/>
            <person name="Merten C."/>
            <person name="Patil K.R."/>
            <person name="Benes V."/>
            <person name="Bork P."/>
        </authorList>
    </citation>
    <scope>NUCLEOTIDE SEQUENCE [LARGE SCALE GENOMIC DNA]</scope>
    <source>
        <strain evidence="4 5">HDS1380</strain>
    </source>
</reference>
<evidence type="ECO:0000313" key="5">
    <source>
        <dbReference type="Proteomes" id="UP000291269"/>
    </source>
</evidence>
<dbReference type="OrthoDB" id="9804872at2"/>
<name>A0A4Q2KGQ6_9FIRM</name>
<gene>
    <name evidence="4" type="ORF">ESZ91_07400</name>
</gene>
<feature type="compositionally biased region" description="Gly residues" evidence="1">
    <location>
        <begin position="1273"/>
        <end position="1289"/>
    </location>
</feature>
<feature type="region of interest" description="Disordered" evidence="1">
    <location>
        <begin position="1261"/>
        <end position="1289"/>
    </location>
</feature>
<feature type="domain" description="Transglutaminase-like" evidence="3">
    <location>
        <begin position="1493"/>
        <end position="1562"/>
    </location>
</feature>
<evidence type="ECO:0000256" key="2">
    <source>
        <dbReference type="SAM" id="Phobius"/>
    </source>
</evidence>
<dbReference type="RefSeq" id="WP_129225690.1">
    <property type="nucleotide sequence ID" value="NZ_SDOZ01000002.1"/>
</dbReference>
<dbReference type="InterPro" id="IPR002931">
    <property type="entry name" value="Transglutaminase-like"/>
</dbReference>
<evidence type="ECO:0000259" key="3">
    <source>
        <dbReference type="SMART" id="SM00460"/>
    </source>
</evidence>
<keyword evidence="2" id="KW-1133">Transmembrane helix</keyword>
<dbReference type="PANTHER" id="PTHR42736">
    <property type="entry name" value="PROTEIN-GLUTAMINE GAMMA-GLUTAMYLTRANSFERASE"/>
    <property type="match status" value="1"/>
</dbReference>
<evidence type="ECO:0000256" key="1">
    <source>
        <dbReference type="SAM" id="MobiDB-lite"/>
    </source>
</evidence>
<feature type="transmembrane region" description="Helical" evidence="2">
    <location>
        <begin position="27"/>
        <end position="48"/>
    </location>
</feature>
<dbReference type="InterPro" id="IPR052901">
    <property type="entry name" value="Bact_TGase-like"/>
</dbReference>
<keyword evidence="2" id="KW-0812">Transmembrane</keyword>
<evidence type="ECO:0000313" key="4">
    <source>
        <dbReference type="EMBL" id="RXZ62211.1"/>
    </source>
</evidence>
<accession>A0A4Q2KGQ6</accession>
<sequence>MLYDDYRRKVVKLANVLDFIKRFRVPIIAVLALILTVITVLVSIQGIVYEVAACPATIAYGEELGYRADAVFGGVKYEFSAEGSDEWSQDMALRAGDYRVRAVAKGPFGTKRYGTAHGFTVAPKEAEVSVSQKKVGYGEVPSVFAPLAYEDEIHCARFVYGDPSKPDSTVTADVSSITVTSADGTDVTDCYVFHALTSTIGFIPRDITVTVQNADKIYDGSELTFDGYELSRSTPLAEGDKIVATFRAGRTDEGESENIPEIRIVKEAEGLDVTGNYNIDLVPGKLTVQARPLYVTTYGAEKVYDGTPLSCDGFEIQEPKEDSGLLSGHSISVSELCEVTDAKTADNYLGFLVRDDAGKDVSENYQIFYECGQLTVQPRPLSVSTGSGIWMYDGAAHRNPAYTVCDGENEQSGLLAGHSHALGVPDEIVEAGTKENATSICIFDETGKDVTGNYAVAYRKGTLTVTRRPVVIETAGNSWVYDGKLHTDFAHFLSDLSAYALADGDETRVEWGAGLSDCGSADNALDVRVFAKDGREVTESYDISYVTGTLTVTPRPIEVTAGSDEKIYDGTPLTTDKFTARSEYGAAIVENQTGVAVNEGAQTDAGTGTNRVKEFTVTDGNRDVTFNYLISFAEGALTVKPRPVTVTAGSAEKIYDGKPLVVEECEVTCEYGAALVLNHRGVAHYRGSQTDAGLGINRIDQYQVFDGERDVTFNYKIRLLNGTLTVKRRPIEIASGSHTFVYDGAPHSNGEHSLSKDSEYPLVEGHVSTAVWANEITDVGETENSVLVAIYDGGREVTFNYLISYIWGTLEVTPRPITVKVQDNEKVYDGRPLSTFGITVTSSCEPPIVEGHTPMYLTEGSQTDVGTGVGFVSEFAIFDGNGRDVTFDYEVTFLTGVLIITPRPVLITAASLRDYYNGRPQSNRYATAEEVSYDPERGMLNWHALYADTLGSRTDVGTQANTVVEDRVRILEDGRNVTFNYALEFADGVIEVIARPIIITAGSAEKQYDGTPLTCADYSITSPLESLTPAVAEGERAKVSMRGSITEIGKIPNVVDKVQIFSGSRDVTANYNIVTESGLLVVQIPDGMLYIKTHAAEKVYDGTPLTCALYECENTLPDTYSVEISCDGSVTNVNKVLNTVSVTVLGPTGENVSDYIRVEYEYGILAVTPRPILVETNSNSWPYDGRLHSDRGHRISDKSDYTLAQGHETRVYGYTYIFDVGVKTNVLDIGVVANGFDVSENYLIEYDYGFLEIVESDYEGQGGSELDKDGNIGDWGGQGGSGGDGGNDGGGGEERIAAKVYSEFGGKIYLRVMSYGDYTGIRWNRASSYEGRLDNDYNLNYLTGVALEKAGYVSSLIRIDAKSNDYFLPYYMGLGEYDYTIQASDVWYQGDSRAIYELQYYPYDYVSQGRLNVDLGEYRDAEMAYRFYVKQNYLQIPGSTLAYLKKVIAKEGFDRNDDDIIKDVADYIQNAAQYNLSYNRLMNGESDQVVSFLRDYKEGVCRHFASAATMLYRALGIPARYTIGYAGDVSAGQWTDIYGANAHAWVEVYIDGLGWVQVEVTGAGPVFGGSGEDANIGFLPRTIEIKPVDAVKQYDGSPLYADAAEGAGKDRLTLRELLFEGYSYSAEFDGSRTEIGQSRSSIVSFSLYRPNGQKEEKIKFVFRQGMLRVVEEQVVTVHPYSLQKYYDGTPLVYQKDEYYVTGLPTGYTLRLNLAGVGMTDAGILSEDTLYALPLQIVDGAGVECTGGFYVCFDTETLMMVSRRKVALSSMSESKVYDGTPLTCGEYWISEGSLAENHTLSLKMTSSITDIGEIPNSMSDVRIVNTAGKDVTKNYRIAVRFGTLSILSD</sequence>
<protein>
    <recommendedName>
        <fullName evidence="3">Transglutaminase-like domain-containing protein</fullName>
    </recommendedName>
</protein>
<dbReference type="Gene3D" id="3.10.620.30">
    <property type="match status" value="1"/>
</dbReference>
<keyword evidence="2" id="KW-0472">Membrane</keyword>
<dbReference type="SMART" id="SM00460">
    <property type="entry name" value="TGc"/>
    <property type="match status" value="1"/>
</dbReference>